<evidence type="ECO:0000313" key="3">
    <source>
        <dbReference type="Proteomes" id="UP000287651"/>
    </source>
</evidence>
<feature type="compositionally biased region" description="Acidic residues" evidence="1">
    <location>
        <begin position="124"/>
        <end position="135"/>
    </location>
</feature>
<dbReference type="AlphaFoldDB" id="A0A426X5W4"/>
<accession>A0A426X5W4</accession>
<feature type="region of interest" description="Disordered" evidence="1">
    <location>
        <begin position="50"/>
        <end position="81"/>
    </location>
</feature>
<dbReference type="Proteomes" id="UP000287651">
    <property type="component" value="Unassembled WGS sequence"/>
</dbReference>
<organism evidence="2 3">
    <name type="scientific">Ensete ventricosum</name>
    <name type="common">Abyssinian banana</name>
    <name type="synonym">Musa ensete</name>
    <dbReference type="NCBI Taxonomy" id="4639"/>
    <lineage>
        <taxon>Eukaryota</taxon>
        <taxon>Viridiplantae</taxon>
        <taxon>Streptophyta</taxon>
        <taxon>Embryophyta</taxon>
        <taxon>Tracheophyta</taxon>
        <taxon>Spermatophyta</taxon>
        <taxon>Magnoliopsida</taxon>
        <taxon>Liliopsida</taxon>
        <taxon>Zingiberales</taxon>
        <taxon>Musaceae</taxon>
        <taxon>Ensete</taxon>
    </lineage>
</organism>
<name>A0A426X5W4_ENSVE</name>
<sequence length="282" mass="30876">MCPRRCRLGGTTRVRWVWLKSDVGERVHCDSISRGRPKVTLPQIQSKAVGQTSVLFRRQDKKSHPSTGPARPVPETLGSRPGLADDGGVLQYVEAELAALLGGVHLVGPRRRKKLEVLHKATEGDAEDGEREDDAGAAPAAHAEGQVPEIVAVGLHLGFLRQEPLRPELLRVLPVGGIVGEPPSVDQDLALGGDVVAAKLGVVEVHVWDEEGDGHAQPEGLLDHRLQVGQLRDVRLRDRYARAEHRVQLLPEFALDPRVVHQLRHPPLDGPQRRLDGCTHPR</sequence>
<dbReference type="EMBL" id="AMZH03025907">
    <property type="protein sequence ID" value="RRT34867.1"/>
    <property type="molecule type" value="Genomic_DNA"/>
</dbReference>
<comment type="caution">
    <text evidence="2">The sequence shown here is derived from an EMBL/GenBank/DDBJ whole genome shotgun (WGS) entry which is preliminary data.</text>
</comment>
<evidence type="ECO:0000313" key="2">
    <source>
        <dbReference type="EMBL" id="RRT34867.1"/>
    </source>
</evidence>
<reference evidence="2 3" key="1">
    <citation type="journal article" date="2014" name="Agronomy (Basel)">
        <title>A Draft Genome Sequence for Ensete ventricosum, the Drought-Tolerant Tree Against Hunger.</title>
        <authorList>
            <person name="Harrison J."/>
            <person name="Moore K.A."/>
            <person name="Paszkiewicz K."/>
            <person name="Jones T."/>
            <person name="Grant M."/>
            <person name="Ambacheew D."/>
            <person name="Muzemil S."/>
            <person name="Studholme D.J."/>
        </authorList>
    </citation>
    <scope>NUCLEOTIDE SEQUENCE [LARGE SCALE GENOMIC DNA]</scope>
</reference>
<gene>
    <name evidence="2" type="ORF">B296_00036593</name>
</gene>
<feature type="region of interest" description="Disordered" evidence="1">
    <location>
        <begin position="121"/>
        <end position="143"/>
    </location>
</feature>
<protein>
    <submittedName>
        <fullName evidence="2">Uncharacterized protein</fullName>
    </submittedName>
</protein>
<evidence type="ECO:0000256" key="1">
    <source>
        <dbReference type="SAM" id="MobiDB-lite"/>
    </source>
</evidence>
<proteinExistence type="predicted"/>